<protein>
    <recommendedName>
        <fullName evidence="3">cysteine desulfurase</fullName>
        <ecNumber evidence="3">2.8.1.7</ecNumber>
    </recommendedName>
</protein>
<dbReference type="EMBL" id="JAMZNK010000028">
    <property type="protein sequence ID" value="MDA6071063.1"/>
    <property type="molecule type" value="Genomic_DNA"/>
</dbReference>
<dbReference type="PROSITE" id="PS00595">
    <property type="entry name" value="AA_TRANSFER_CLASS_5"/>
    <property type="match status" value="1"/>
</dbReference>
<dbReference type="SUPFAM" id="SSF53383">
    <property type="entry name" value="PLP-dependent transferases"/>
    <property type="match status" value="1"/>
</dbReference>
<comment type="catalytic activity">
    <reaction evidence="9">
        <text>(sulfur carrier)-H + L-cysteine = (sulfur carrier)-SH + L-alanine</text>
        <dbReference type="Rhea" id="RHEA:43892"/>
        <dbReference type="Rhea" id="RHEA-COMP:14737"/>
        <dbReference type="Rhea" id="RHEA-COMP:14739"/>
        <dbReference type="ChEBI" id="CHEBI:29917"/>
        <dbReference type="ChEBI" id="CHEBI:35235"/>
        <dbReference type="ChEBI" id="CHEBI:57972"/>
        <dbReference type="ChEBI" id="CHEBI:64428"/>
        <dbReference type="EC" id="2.8.1.7"/>
    </reaction>
</comment>
<sequence>MLINYFDNASTTKLDSRVFEAMLPYFNEIYGNASSSHDFGKRAKEALEYSRKQVSKLINANDNEIIFTSGATESINFALKGFVEANYEKGNHIITVKTEHKAVLSTCEYLESKGIEVTYLEVDSNGLISIDDLKKAIRTDTLLICVMFVNNETGVIQPINEIGLIATENNIALFCDATQAVGKIKVDIEKDNIDLLCFSGHKINGPKGIGILFKKRNIELTPLIHGGGQENGLRAGTYNTPLIVGLGKACEIAIQEFNTSNEVIIKNSSYLVQELKKIKGSIIIGNKDFRVSNIVDVIIPGLNSDIFISRETDFALSNGSACTSQIIESSHVIKAMGFTDSECQQTIRISLNKEITESQINKLVNAIKAEIKNI</sequence>
<evidence type="ECO:0000256" key="7">
    <source>
        <dbReference type="ARBA" id="ARBA00023004"/>
    </source>
</evidence>
<reference evidence="12 13" key="1">
    <citation type="journal article" date="2023" name="Chemosphere">
        <title>Whole genome analysis of Flavobacterium aziz-sancarii sp. nov., isolated from Ardley Island (Antarctica), revealed a rich resistome and bioremediation potential.</title>
        <authorList>
            <person name="Otur C."/>
            <person name="Okay S."/>
            <person name="Kurt-Kizildogan A."/>
        </authorList>
    </citation>
    <scope>NUCLEOTIDE SEQUENCE [LARGE SCALE GENOMIC DNA]</scope>
    <source>
        <strain evidence="12 13">AC</strain>
    </source>
</reference>
<proteinExistence type="inferred from homology"/>
<dbReference type="RefSeq" id="WP_271336877.1">
    <property type="nucleotide sequence ID" value="NZ_JAMZNK010000028.1"/>
</dbReference>
<dbReference type="PANTHER" id="PTHR11601">
    <property type="entry name" value="CYSTEINE DESULFURYLASE FAMILY MEMBER"/>
    <property type="match status" value="1"/>
</dbReference>
<dbReference type="InterPro" id="IPR015424">
    <property type="entry name" value="PyrdxlP-dep_Trfase"/>
</dbReference>
<keyword evidence="4" id="KW-0808">Transferase</keyword>
<dbReference type="Proteomes" id="UP001212170">
    <property type="component" value="Unassembled WGS sequence"/>
</dbReference>
<dbReference type="InterPro" id="IPR015422">
    <property type="entry name" value="PyrdxlP-dep_Trfase_small"/>
</dbReference>
<keyword evidence="8" id="KW-0411">Iron-sulfur</keyword>
<evidence type="ECO:0000313" key="13">
    <source>
        <dbReference type="Proteomes" id="UP001212170"/>
    </source>
</evidence>
<organism evidence="12 13">
    <name type="scientific">Flavobacterium azizsancarii</name>
    <dbReference type="NCBI Taxonomy" id="2961580"/>
    <lineage>
        <taxon>Bacteria</taxon>
        <taxon>Pseudomonadati</taxon>
        <taxon>Bacteroidota</taxon>
        <taxon>Flavobacteriia</taxon>
        <taxon>Flavobacteriales</taxon>
        <taxon>Flavobacteriaceae</taxon>
        <taxon>Flavobacterium</taxon>
    </lineage>
</organism>
<keyword evidence="5" id="KW-0479">Metal-binding</keyword>
<keyword evidence="6" id="KW-0663">Pyridoxal phosphate</keyword>
<dbReference type="EC" id="2.8.1.7" evidence="3"/>
<comment type="caution">
    <text evidence="12">The sequence shown here is derived from an EMBL/GenBank/DDBJ whole genome shotgun (WGS) entry which is preliminary data.</text>
</comment>
<evidence type="ECO:0000256" key="1">
    <source>
        <dbReference type="ARBA" id="ARBA00001933"/>
    </source>
</evidence>
<evidence type="ECO:0000256" key="6">
    <source>
        <dbReference type="ARBA" id="ARBA00022898"/>
    </source>
</evidence>
<dbReference type="Pfam" id="PF00266">
    <property type="entry name" value="Aminotran_5"/>
    <property type="match status" value="1"/>
</dbReference>
<keyword evidence="13" id="KW-1185">Reference proteome</keyword>
<dbReference type="PIRSF" id="PIRSF005572">
    <property type="entry name" value="NifS"/>
    <property type="match status" value="1"/>
</dbReference>
<name>A0ABT4WEQ3_9FLAO</name>
<dbReference type="Gene3D" id="3.40.640.10">
    <property type="entry name" value="Type I PLP-dependent aspartate aminotransferase-like (Major domain)"/>
    <property type="match status" value="1"/>
</dbReference>
<dbReference type="PANTHER" id="PTHR11601:SF34">
    <property type="entry name" value="CYSTEINE DESULFURASE"/>
    <property type="match status" value="1"/>
</dbReference>
<dbReference type="InterPro" id="IPR020578">
    <property type="entry name" value="Aminotrans_V_PyrdxlP_BS"/>
</dbReference>
<dbReference type="InterPro" id="IPR016454">
    <property type="entry name" value="Cysteine_dSase"/>
</dbReference>
<comment type="cofactor">
    <cofactor evidence="1 10">
        <name>pyridoxal 5'-phosphate</name>
        <dbReference type="ChEBI" id="CHEBI:597326"/>
    </cofactor>
</comment>
<evidence type="ECO:0000256" key="2">
    <source>
        <dbReference type="ARBA" id="ARBA00006490"/>
    </source>
</evidence>
<dbReference type="Gene3D" id="3.90.1150.10">
    <property type="entry name" value="Aspartate Aminotransferase, domain 1"/>
    <property type="match status" value="1"/>
</dbReference>
<evidence type="ECO:0000256" key="4">
    <source>
        <dbReference type="ARBA" id="ARBA00022679"/>
    </source>
</evidence>
<evidence type="ECO:0000256" key="3">
    <source>
        <dbReference type="ARBA" id="ARBA00012239"/>
    </source>
</evidence>
<keyword evidence="7" id="KW-0408">Iron</keyword>
<comment type="similarity">
    <text evidence="2">Belongs to the class-V pyridoxal-phosphate-dependent aminotransferase family. NifS/IscS subfamily.</text>
</comment>
<evidence type="ECO:0000256" key="5">
    <source>
        <dbReference type="ARBA" id="ARBA00022723"/>
    </source>
</evidence>
<gene>
    <name evidence="12" type="ORF">NJT12_15720</name>
</gene>
<evidence type="ECO:0000256" key="8">
    <source>
        <dbReference type="ARBA" id="ARBA00023014"/>
    </source>
</evidence>
<evidence type="ECO:0000256" key="9">
    <source>
        <dbReference type="ARBA" id="ARBA00050776"/>
    </source>
</evidence>
<dbReference type="InterPro" id="IPR015421">
    <property type="entry name" value="PyrdxlP-dep_Trfase_major"/>
</dbReference>
<evidence type="ECO:0000259" key="11">
    <source>
        <dbReference type="Pfam" id="PF00266"/>
    </source>
</evidence>
<feature type="domain" description="Aminotransferase class V" evidence="11">
    <location>
        <begin position="5"/>
        <end position="363"/>
    </location>
</feature>
<evidence type="ECO:0000313" key="12">
    <source>
        <dbReference type="EMBL" id="MDA6071063.1"/>
    </source>
</evidence>
<accession>A0ABT4WEQ3</accession>
<evidence type="ECO:0000256" key="10">
    <source>
        <dbReference type="RuleBase" id="RU004504"/>
    </source>
</evidence>
<dbReference type="InterPro" id="IPR000192">
    <property type="entry name" value="Aminotrans_V_dom"/>
</dbReference>